<dbReference type="EMBL" id="JBHUER010000010">
    <property type="protein sequence ID" value="MFD1704562.1"/>
    <property type="molecule type" value="Genomic_DNA"/>
</dbReference>
<evidence type="ECO:0000313" key="2">
    <source>
        <dbReference type="Proteomes" id="UP001597308"/>
    </source>
</evidence>
<organism evidence="1 2">
    <name type="scientific">Methylopila henanensis</name>
    <dbReference type="NCBI Taxonomy" id="873516"/>
    <lineage>
        <taxon>Bacteria</taxon>
        <taxon>Pseudomonadati</taxon>
        <taxon>Pseudomonadota</taxon>
        <taxon>Alphaproteobacteria</taxon>
        <taxon>Hyphomicrobiales</taxon>
        <taxon>Methylopilaceae</taxon>
        <taxon>Methylopila</taxon>
    </lineage>
</organism>
<name>A0ABW4KC72_9HYPH</name>
<proteinExistence type="predicted"/>
<reference evidence="2" key="1">
    <citation type="journal article" date="2019" name="Int. J. Syst. Evol. Microbiol.">
        <title>The Global Catalogue of Microorganisms (GCM) 10K type strain sequencing project: providing services to taxonomists for standard genome sequencing and annotation.</title>
        <authorList>
            <consortium name="The Broad Institute Genomics Platform"/>
            <consortium name="The Broad Institute Genome Sequencing Center for Infectious Disease"/>
            <person name="Wu L."/>
            <person name="Ma J."/>
        </authorList>
    </citation>
    <scope>NUCLEOTIDE SEQUENCE [LARGE SCALE GENOMIC DNA]</scope>
    <source>
        <strain evidence="2">KCTC 23707</strain>
    </source>
</reference>
<protein>
    <submittedName>
        <fullName evidence="1">Uncharacterized protein</fullName>
    </submittedName>
</protein>
<evidence type="ECO:0000313" key="1">
    <source>
        <dbReference type="EMBL" id="MFD1704562.1"/>
    </source>
</evidence>
<sequence length="63" mass="6576">MHVDPVKMEAGLARLGELGFATLKARWRSAIGRVAPLRANVWAPSISINSPTSMAAVGVTSSA</sequence>
<comment type="caution">
    <text evidence="1">The sequence shown here is derived from an EMBL/GenBank/DDBJ whole genome shotgun (WGS) entry which is preliminary data.</text>
</comment>
<keyword evidence="2" id="KW-1185">Reference proteome</keyword>
<gene>
    <name evidence="1" type="ORF">ACFSCV_16270</name>
</gene>
<dbReference type="Proteomes" id="UP001597308">
    <property type="component" value="Unassembled WGS sequence"/>
</dbReference>
<accession>A0ABW4KC72</accession>
<dbReference type="RefSeq" id="WP_378800609.1">
    <property type="nucleotide sequence ID" value="NZ_JBHUER010000010.1"/>
</dbReference>